<evidence type="ECO:0000256" key="3">
    <source>
        <dbReference type="ARBA" id="ARBA00022448"/>
    </source>
</evidence>
<comment type="subcellular location">
    <subcellularLocation>
        <location evidence="1">Cell membrane</location>
        <topology evidence="1">Multi-pass membrane protein</topology>
    </subcellularLocation>
</comment>
<keyword evidence="3" id="KW-0813">Transport</keyword>
<dbReference type="Proteomes" id="UP000199735">
    <property type="component" value="Unassembled WGS sequence"/>
</dbReference>
<proteinExistence type="inferred from homology"/>
<feature type="transmembrane region" description="Helical" evidence="11">
    <location>
        <begin position="223"/>
        <end position="251"/>
    </location>
</feature>
<name>A0A075LQ98_9BACI</name>
<feature type="transmembrane region" description="Helical" evidence="11">
    <location>
        <begin position="289"/>
        <end position="310"/>
    </location>
</feature>
<evidence type="ECO:0000256" key="2">
    <source>
        <dbReference type="ARBA" id="ARBA00007935"/>
    </source>
</evidence>
<dbReference type="GeneID" id="34220967"/>
<dbReference type="PANTHER" id="PTHR30472">
    <property type="entry name" value="FERRIC ENTEROBACTIN TRANSPORT SYSTEM PERMEASE PROTEIN"/>
    <property type="match status" value="1"/>
</dbReference>
<keyword evidence="4" id="KW-1003">Cell membrane</keyword>
<reference evidence="13 15" key="2">
    <citation type="submission" date="2016-10" db="EMBL/GenBank/DDBJ databases">
        <authorList>
            <person name="Varghese N."/>
            <person name="Submissions S."/>
        </authorList>
    </citation>
    <scope>NUCLEOTIDE SEQUENCE [LARGE SCALE GENOMIC DNA]</scope>
    <source>
        <strain evidence="13 15">DSM 21619</strain>
    </source>
</reference>
<evidence type="ECO:0000256" key="6">
    <source>
        <dbReference type="ARBA" id="ARBA00022692"/>
    </source>
</evidence>
<dbReference type="EMBL" id="CP008876">
    <property type="protein sequence ID" value="AIF68167.1"/>
    <property type="molecule type" value="Genomic_DNA"/>
</dbReference>
<feature type="transmembrane region" description="Helical" evidence="11">
    <location>
        <begin position="76"/>
        <end position="95"/>
    </location>
</feature>
<evidence type="ECO:0000256" key="4">
    <source>
        <dbReference type="ARBA" id="ARBA00022475"/>
    </source>
</evidence>
<dbReference type="RefSeq" id="WP_038564815.1">
    <property type="nucleotide sequence ID" value="NZ_CP008876.1"/>
</dbReference>
<feature type="transmembrane region" description="Helical" evidence="11">
    <location>
        <begin position="263"/>
        <end position="283"/>
    </location>
</feature>
<feature type="transmembrane region" description="Helical" evidence="11">
    <location>
        <begin position="41"/>
        <end position="61"/>
    </location>
</feature>
<feature type="transmembrane region" description="Helical" evidence="11">
    <location>
        <begin position="6"/>
        <end position="29"/>
    </location>
</feature>
<dbReference type="GO" id="GO:0022857">
    <property type="term" value="F:transmembrane transporter activity"/>
    <property type="evidence" value="ECO:0007669"/>
    <property type="project" value="InterPro"/>
</dbReference>
<keyword evidence="8" id="KW-0408">Iron</keyword>
<evidence type="ECO:0000256" key="9">
    <source>
        <dbReference type="ARBA" id="ARBA00023065"/>
    </source>
</evidence>
<evidence type="ECO:0000313" key="13">
    <source>
        <dbReference type="EMBL" id="SEN18813.1"/>
    </source>
</evidence>
<protein>
    <submittedName>
        <fullName evidence="12">Iron ABC transporter permease</fullName>
    </submittedName>
    <submittedName>
        <fullName evidence="13">Iron complex transport system permease protein</fullName>
    </submittedName>
</protein>
<evidence type="ECO:0000256" key="8">
    <source>
        <dbReference type="ARBA" id="ARBA00023004"/>
    </source>
</evidence>
<accession>A0A075LQ98</accession>
<dbReference type="PANTHER" id="PTHR30472:SF19">
    <property type="entry name" value="PETROBACTIN IMPORT SYSTEM PERMEASE PROTEIN YCLO"/>
    <property type="match status" value="1"/>
</dbReference>
<organism evidence="12 14">
    <name type="scientific">Terribacillus saccharophilus</name>
    <dbReference type="NCBI Taxonomy" id="361277"/>
    <lineage>
        <taxon>Bacteria</taxon>
        <taxon>Bacillati</taxon>
        <taxon>Bacillota</taxon>
        <taxon>Bacilli</taxon>
        <taxon>Bacillales</taxon>
        <taxon>Bacillaceae</taxon>
        <taxon>Terribacillus</taxon>
    </lineage>
</organism>
<gene>
    <name evidence="12" type="ORF">GZ22_17040</name>
    <name evidence="13" type="ORF">SAMN04489762_1652</name>
</gene>
<keyword evidence="6 11" id="KW-0812">Transmembrane</keyword>
<dbReference type="GO" id="GO:0005886">
    <property type="term" value="C:plasma membrane"/>
    <property type="evidence" value="ECO:0007669"/>
    <property type="project" value="UniProtKB-SubCell"/>
</dbReference>
<evidence type="ECO:0000256" key="5">
    <source>
        <dbReference type="ARBA" id="ARBA00022496"/>
    </source>
</evidence>
<keyword evidence="5" id="KW-0410">Iron transport</keyword>
<dbReference type="Gene3D" id="1.10.3470.10">
    <property type="entry name" value="ABC transporter involved in vitamin B12 uptake, BtuC"/>
    <property type="match status" value="1"/>
</dbReference>
<accession>A0AAX2EET9</accession>
<comment type="similarity">
    <text evidence="2">Belongs to the binding-protein-dependent transport system permease family. FecCD subfamily.</text>
</comment>
<evidence type="ECO:0000256" key="1">
    <source>
        <dbReference type="ARBA" id="ARBA00004651"/>
    </source>
</evidence>
<feature type="transmembrane region" description="Helical" evidence="11">
    <location>
        <begin position="128"/>
        <end position="154"/>
    </location>
</feature>
<dbReference type="FunFam" id="1.10.3470.10:FF:000004">
    <property type="entry name" value="Iron compound ABC transporter, permease"/>
    <property type="match status" value="1"/>
</dbReference>
<sequence>MLKRKIILLVVIALSLAGLYLFIHMNFQAMEYLMRTRLEKILAMILCAVSIGVSTVVFQTITHNRILTPSIMGLDSVYMFIQTIVVFLFGSGTFVIMQSDAYFFLTILLMVGFAFGLYQLLFRRGQSNLFLLLLVGLVLGTFFSSLSSFMQMIIDPNEFLLIQDSMFASFTDVNTNLLLISAVIIIVLCIYIFRYRHYFDVMSIGRDHAVNLGVPYEKIVKRMFLVIAVLVAVSTALVGPITFLGLLTANLAREFLQTFRHTYLLIAASLLSVIALLGGQLVVERIFSFSTPISVIINFVGGVYFIYLLVRESKKI</sequence>
<evidence type="ECO:0000313" key="14">
    <source>
        <dbReference type="Proteomes" id="UP000027980"/>
    </source>
</evidence>
<dbReference type="InterPro" id="IPR000522">
    <property type="entry name" value="ABC_transptr_permease_BtuC"/>
</dbReference>
<evidence type="ECO:0000256" key="10">
    <source>
        <dbReference type="ARBA" id="ARBA00023136"/>
    </source>
</evidence>
<dbReference type="GO" id="GO:0033214">
    <property type="term" value="P:siderophore-iron import into cell"/>
    <property type="evidence" value="ECO:0007669"/>
    <property type="project" value="TreeGrafter"/>
</dbReference>
<keyword evidence="7 11" id="KW-1133">Transmembrane helix</keyword>
<evidence type="ECO:0000313" key="15">
    <source>
        <dbReference type="Proteomes" id="UP000199735"/>
    </source>
</evidence>
<dbReference type="Proteomes" id="UP000027980">
    <property type="component" value="Chromosome"/>
</dbReference>
<evidence type="ECO:0000313" key="12">
    <source>
        <dbReference type="EMBL" id="AIF68167.1"/>
    </source>
</evidence>
<feature type="transmembrane region" description="Helical" evidence="11">
    <location>
        <begin position="175"/>
        <end position="193"/>
    </location>
</feature>
<dbReference type="InterPro" id="IPR037294">
    <property type="entry name" value="ABC_BtuC-like"/>
</dbReference>
<evidence type="ECO:0000256" key="7">
    <source>
        <dbReference type="ARBA" id="ARBA00022989"/>
    </source>
</evidence>
<reference evidence="12 14" key="1">
    <citation type="submission" date="2014-07" db="EMBL/GenBank/DDBJ databases">
        <title>Complete genome sequence of a moderately halophilic bacterium Terribacillus aidingensis MP602, isolated from Cryptomeria fortunei in Tianmu mountain in China.</title>
        <authorList>
            <person name="Wang Y."/>
            <person name="Lu P."/>
            <person name="Zhang L."/>
        </authorList>
    </citation>
    <scope>NUCLEOTIDE SEQUENCE [LARGE SCALE GENOMIC DNA]</scope>
    <source>
        <strain evidence="12 14">MP602</strain>
    </source>
</reference>
<keyword evidence="9" id="KW-0406">Ion transport</keyword>
<dbReference type="OrthoDB" id="9796260at2"/>
<dbReference type="CDD" id="cd06550">
    <property type="entry name" value="TM_ABC_iron-siderophores_like"/>
    <property type="match status" value="1"/>
</dbReference>
<feature type="transmembrane region" description="Helical" evidence="11">
    <location>
        <begin position="102"/>
        <end position="122"/>
    </location>
</feature>
<dbReference type="HOGENOM" id="CLU_050494_0_0_9"/>
<dbReference type="SUPFAM" id="SSF81345">
    <property type="entry name" value="ABC transporter involved in vitamin B12 uptake, BtuC"/>
    <property type="match status" value="1"/>
</dbReference>
<keyword evidence="10 11" id="KW-0472">Membrane</keyword>
<dbReference type="AlphaFoldDB" id="A0A075LQ98"/>
<dbReference type="KEGG" id="tap:GZ22_17040"/>
<dbReference type="EMBL" id="FOCD01000002">
    <property type="protein sequence ID" value="SEN18813.1"/>
    <property type="molecule type" value="Genomic_DNA"/>
</dbReference>
<evidence type="ECO:0000256" key="11">
    <source>
        <dbReference type="SAM" id="Phobius"/>
    </source>
</evidence>
<dbReference type="Pfam" id="PF01032">
    <property type="entry name" value="FecCD"/>
    <property type="match status" value="1"/>
</dbReference>